<comment type="subcellular location">
    <subcellularLocation>
        <location evidence="1 9">Cell membrane</location>
        <topology evidence="1 9">Single-pass type I membrane protein</topology>
    </subcellularLocation>
</comment>
<dbReference type="Pfam" id="PF00028">
    <property type="entry name" value="Cadherin"/>
    <property type="match status" value="4"/>
</dbReference>
<dbReference type="FunFam" id="2.60.40.60:FF:000009">
    <property type="entry name" value="Cadherin 24"/>
    <property type="match status" value="1"/>
</dbReference>
<dbReference type="PRINTS" id="PR00205">
    <property type="entry name" value="CADHERIN"/>
</dbReference>
<protein>
    <submittedName>
        <fullName evidence="15 16">Uncharacterized protein LOC105906907</fullName>
    </submittedName>
</protein>
<dbReference type="FunFam" id="4.10.900.10:FF:000015">
    <property type="entry name" value="Cadherin 24, type 2b"/>
    <property type="match status" value="1"/>
</dbReference>
<proteinExistence type="predicted"/>
<dbReference type="PANTHER" id="PTHR24027:SF272">
    <property type="entry name" value="CADHERIN-24"/>
    <property type="match status" value="1"/>
</dbReference>
<feature type="region of interest" description="Disordered" evidence="11">
    <location>
        <begin position="1574"/>
        <end position="1668"/>
    </location>
</feature>
<keyword evidence="3" id="KW-0677">Repeat</keyword>
<dbReference type="GO" id="GO:0034332">
    <property type="term" value="P:adherens junction organization"/>
    <property type="evidence" value="ECO:0007669"/>
    <property type="project" value="TreeGrafter"/>
</dbReference>
<dbReference type="Gene3D" id="4.10.900.10">
    <property type="entry name" value="TCF3-CBD (Catenin binding domain)"/>
    <property type="match status" value="1"/>
</dbReference>
<evidence type="ECO:0000256" key="3">
    <source>
        <dbReference type="ARBA" id="ARBA00022737"/>
    </source>
</evidence>
<dbReference type="InterPro" id="IPR000233">
    <property type="entry name" value="Cadherin_Y-type_LIR"/>
</dbReference>
<gene>
    <name evidence="15 16" type="primary">LOC105906907</name>
</gene>
<keyword evidence="2 9" id="KW-0812">Transmembrane</keyword>
<feature type="chain" id="PRO_5044652731" evidence="12">
    <location>
        <begin position="24"/>
        <end position="1668"/>
    </location>
</feature>
<evidence type="ECO:0000256" key="4">
    <source>
        <dbReference type="ARBA" id="ARBA00022837"/>
    </source>
</evidence>
<evidence type="ECO:0000313" key="15">
    <source>
        <dbReference type="RefSeq" id="XP_031415533.1"/>
    </source>
</evidence>
<dbReference type="GO" id="GO:0016339">
    <property type="term" value="P:calcium-dependent cell-cell adhesion via plasma membrane cell adhesion molecules"/>
    <property type="evidence" value="ECO:0007669"/>
    <property type="project" value="TreeGrafter"/>
</dbReference>
<name>A0A6P8EHL8_CLUHA</name>
<evidence type="ECO:0000256" key="8">
    <source>
        <dbReference type="PROSITE-ProRule" id="PRU00043"/>
    </source>
</evidence>
<evidence type="ECO:0000256" key="5">
    <source>
        <dbReference type="ARBA" id="ARBA00022889"/>
    </source>
</evidence>
<dbReference type="InterPro" id="IPR020894">
    <property type="entry name" value="Cadherin_CS"/>
</dbReference>
<organism evidence="14 15">
    <name type="scientific">Clupea harengus</name>
    <name type="common">Atlantic herring</name>
    <dbReference type="NCBI Taxonomy" id="7950"/>
    <lineage>
        <taxon>Eukaryota</taxon>
        <taxon>Metazoa</taxon>
        <taxon>Chordata</taxon>
        <taxon>Craniata</taxon>
        <taxon>Vertebrata</taxon>
        <taxon>Euteleostomi</taxon>
        <taxon>Actinopterygii</taxon>
        <taxon>Neopterygii</taxon>
        <taxon>Teleostei</taxon>
        <taxon>Clupei</taxon>
        <taxon>Clupeiformes</taxon>
        <taxon>Clupeoidei</taxon>
        <taxon>Clupeidae</taxon>
        <taxon>Clupea</taxon>
    </lineage>
</organism>
<dbReference type="GO" id="GO:0045296">
    <property type="term" value="F:cadherin binding"/>
    <property type="evidence" value="ECO:0007669"/>
    <property type="project" value="TreeGrafter"/>
</dbReference>
<keyword evidence="14" id="KW-1185">Reference proteome</keyword>
<evidence type="ECO:0000256" key="11">
    <source>
        <dbReference type="SAM" id="MobiDB-lite"/>
    </source>
</evidence>
<feature type="region of interest" description="Disordered" evidence="11">
    <location>
        <begin position="399"/>
        <end position="463"/>
    </location>
</feature>
<feature type="compositionally biased region" description="Basic residues" evidence="11">
    <location>
        <begin position="1390"/>
        <end position="1399"/>
    </location>
</feature>
<dbReference type="GO" id="GO:0005509">
    <property type="term" value="F:calcium ion binding"/>
    <property type="evidence" value="ECO:0007669"/>
    <property type="project" value="UniProtKB-UniRule"/>
</dbReference>
<dbReference type="InterPro" id="IPR039808">
    <property type="entry name" value="Cadherin"/>
</dbReference>
<comment type="function">
    <text evidence="10">Cadherins are calcium-dependent cell adhesion proteins.</text>
</comment>
<keyword evidence="5 9" id="KW-0130">Cell adhesion</keyword>
<dbReference type="GO" id="GO:0016342">
    <property type="term" value="C:catenin complex"/>
    <property type="evidence" value="ECO:0007669"/>
    <property type="project" value="TreeGrafter"/>
</dbReference>
<keyword evidence="6" id="KW-1133">Transmembrane helix</keyword>
<feature type="domain" description="Cadherin" evidence="13">
    <location>
        <begin position="968"/>
        <end position="1072"/>
    </location>
</feature>
<dbReference type="GO" id="GO:0000902">
    <property type="term" value="P:cell morphogenesis"/>
    <property type="evidence" value="ECO:0007669"/>
    <property type="project" value="TreeGrafter"/>
</dbReference>
<evidence type="ECO:0000256" key="9">
    <source>
        <dbReference type="RuleBase" id="RU003318"/>
    </source>
</evidence>
<dbReference type="PROSITE" id="PS00232">
    <property type="entry name" value="CADHERIN_1"/>
    <property type="match status" value="1"/>
</dbReference>
<feature type="region of interest" description="Disordered" evidence="11">
    <location>
        <begin position="1283"/>
        <end position="1355"/>
    </location>
</feature>
<feature type="compositionally biased region" description="Low complexity" evidence="11">
    <location>
        <begin position="1588"/>
        <end position="1598"/>
    </location>
</feature>
<dbReference type="OrthoDB" id="6079678at2759"/>
<dbReference type="CDD" id="cd11304">
    <property type="entry name" value="Cadherin_repeat"/>
    <property type="match status" value="5"/>
</dbReference>
<evidence type="ECO:0000256" key="2">
    <source>
        <dbReference type="ARBA" id="ARBA00022692"/>
    </source>
</evidence>
<feature type="region of interest" description="Disordered" evidence="11">
    <location>
        <begin position="500"/>
        <end position="530"/>
    </location>
</feature>
<evidence type="ECO:0000256" key="10">
    <source>
        <dbReference type="RuleBase" id="RU004357"/>
    </source>
</evidence>
<dbReference type="GO" id="GO:0007156">
    <property type="term" value="P:homophilic cell adhesion via plasma membrane adhesion molecules"/>
    <property type="evidence" value="ECO:0007669"/>
    <property type="project" value="InterPro"/>
</dbReference>
<evidence type="ECO:0000256" key="7">
    <source>
        <dbReference type="ARBA" id="ARBA00023136"/>
    </source>
</evidence>
<dbReference type="KEGG" id="char:105906907"/>
<dbReference type="Proteomes" id="UP000515152">
    <property type="component" value="Chromosome 22"/>
</dbReference>
<feature type="region of interest" description="Disordered" evidence="11">
    <location>
        <begin position="1389"/>
        <end position="1412"/>
    </location>
</feature>
<evidence type="ECO:0000313" key="16">
    <source>
        <dbReference type="RefSeq" id="XP_031415534.1"/>
    </source>
</evidence>
<dbReference type="RefSeq" id="XP_031415534.1">
    <property type="nucleotide sequence ID" value="XM_031559674.2"/>
</dbReference>
<feature type="compositionally biased region" description="Acidic residues" evidence="11">
    <location>
        <begin position="500"/>
        <end position="515"/>
    </location>
</feature>
<accession>A0A6P8EHL8</accession>
<dbReference type="Gene3D" id="2.60.40.60">
    <property type="entry name" value="Cadherins"/>
    <property type="match status" value="5"/>
</dbReference>
<evidence type="ECO:0000256" key="6">
    <source>
        <dbReference type="ARBA" id="ARBA00022989"/>
    </source>
</evidence>
<keyword evidence="4 8" id="KW-0106">Calcium</keyword>
<dbReference type="InterPro" id="IPR027397">
    <property type="entry name" value="Catenin-bd_sf"/>
</dbReference>
<feature type="compositionally biased region" description="Basic and acidic residues" evidence="11">
    <location>
        <begin position="1600"/>
        <end position="1615"/>
    </location>
</feature>
<dbReference type="InterPro" id="IPR015919">
    <property type="entry name" value="Cadherin-like_sf"/>
</dbReference>
<dbReference type="FunFam" id="2.60.40.60:FF:000200">
    <property type="entry name" value="Cadherin 24, type 2b"/>
    <property type="match status" value="1"/>
</dbReference>
<feature type="domain" description="Cadherin" evidence="13">
    <location>
        <begin position="863"/>
        <end position="968"/>
    </location>
</feature>
<feature type="domain" description="Cadherin" evidence="13">
    <location>
        <begin position="641"/>
        <end position="749"/>
    </location>
</feature>
<dbReference type="CTD" id="100007192"/>
<reference evidence="15 16" key="1">
    <citation type="submission" date="2025-04" db="UniProtKB">
        <authorList>
            <consortium name="RefSeq"/>
        </authorList>
    </citation>
    <scope>IDENTIFICATION</scope>
</reference>
<dbReference type="GO" id="GO:0008013">
    <property type="term" value="F:beta-catenin binding"/>
    <property type="evidence" value="ECO:0007669"/>
    <property type="project" value="TreeGrafter"/>
</dbReference>
<evidence type="ECO:0000256" key="1">
    <source>
        <dbReference type="ARBA" id="ARBA00004251"/>
    </source>
</evidence>
<evidence type="ECO:0000313" key="14">
    <source>
        <dbReference type="Proteomes" id="UP000515152"/>
    </source>
</evidence>
<dbReference type="FunFam" id="2.60.40.60:FF:000373">
    <property type="entry name" value="Ventral neural cadherin"/>
    <property type="match status" value="1"/>
</dbReference>
<dbReference type="GO" id="GO:0005912">
    <property type="term" value="C:adherens junction"/>
    <property type="evidence" value="ECO:0007669"/>
    <property type="project" value="TreeGrafter"/>
</dbReference>
<feature type="domain" description="Cadherin" evidence="13">
    <location>
        <begin position="750"/>
        <end position="862"/>
    </location>
</feature>
<sequence>MISRKLLLLVSLFLWEEFGGAWSAAKVVRRRGLGAQHSFRPEGKVLADQWEGSPEKIGMAMKNRKELLARDQAERSELAVVKKLSQNHGARPLLTKREDGQSFRTKLEALKLDGLDSAGHGLAGSNEAALEPRKIRNGTRSADGILKPRRTDKGLPIHHKIDFGLHPNRTRAKSLASSAARVGSAVHPGQNPKGLSLDSPRKVNLTGSYGLLKLISKENLVRIVNSQLQSVVGLNFQGKATRSRKRDLIDVDHSLSVSSKVKRQDRAIASDLYGGSDNQTEEPHVSETSHVNLNADLGTRSLWKPVSEFSSDSLVGRLSDQTSPKGQLVTETWSIGGGSGKRLGMHPASTPQAEVLNTERGLTFSYGDAQVTLRSGMPNSAPHTDAVSPSVYTLDPWGVRTVSSGGKRERGSAAVEKEEKEHSSRDEALEESIQPPVLESSVTQDPVWGGAQRPNSSHILKLRPETEWAAGKMDGGGGGAMAADSWAGRTGHGLMFEEVEEDNDDNDDNNDDDNAGGDGRGHNEGGGKRSRSRRSWIWNQFFVIEEYTGPEPVLIGRLHTDMDRADGRTRYKLRGDGAGSVFVIDEKTGNIHVTKPLDREEKDEYRLIATATDRQTDRALEPSSTFIIRVQDINDNPPIFEEAPYSATVPEMANIGTSIIQVTATDADDPTYGNSARLVYTLVQGQQYFSVDPQTGILRTAVPDMDRETQDQYLVVLQAKDMGGHLGGLSGTTTVTVHLSDVNDNPPRFSQSMWSFSVSELAVPGAEVGRISATDADLGENAKLEYTILEGETGDIFSITGRDQEAVIILNKPVDYESRSSYSFSVEVMNPMVDPRFLRRGPFKDRASIRVAVLDADEPPRFSRTRYRLDVSENCPPACTVGRVSAVDPDTGLNTNIRFSIDPQSDPEALFHITPDTGLITTAAELDREREQWHNITVIAMQRDNPSQVSRVVVAIETLDLNDNAPELDRQYTTAVCDSTAAGQVVQVLRAIDRDEGGNDSTVHFNIPPESSAALNFTIRESGGPMASLVLVSTLQMLSRSPSSSLILHVPLILRDGASGMTNTGTVTVTVCPCLRGGARATEKERQQTEGEWEREAVCLPQQSSSPSPGLSTAALLAILACVATLLAVTALSLSLRRQKRDSLSPLEEDDVRENIITYDDEGGGEADTAAFDIAALQSAPHGVRHGYRTLDSRNIRYSQHMQDKSRTYSWAQAGPGVLEPQYSATVAPLYGRLCYSSQTLPVLRRGQGPMEPGAAELGYRIPGGPPDHSLVIQNQGAMVGTLEPGAGYGETGGGSISPREYTMSQDGATASEGGTPRTNDSKERSGGGAGTDSSSDAQQSQDLDWVQPEPGPREQQTLVLTRSGSLAGTGIAAGSWVCDSATLPLASRRASHSGHSPKRGSTAGGPLEPTIDGAKEFQTQSLSRNYARVVPVEAQRDYADSMGRGGGLEMGSSFVVARPERDRGIPLSGTHCGGMYPDGPAFMADWRERVGMGGGYVLGRRDMTPQMLPFPEQGRGGVAAAFGAVLGYGGGWGSGPEAGRAAAGAGGGHSLALRVGEFLRLRLAQVTFDPSQPPYDSVQVYGLEGTGSRAGSLSSLESEGEKESDKEEWGKGMEEWGPQFQKLAHLFRERERERGDKKGNEGETERKEGKDDEGEKEEWASNEGKKD</sequence>
<evidence type="ECO:0000256" key="12">
    <source>
        <dbReference type="SAM" id="SignalP"/>
    </source>
</evidence>
<keyword evidence="7" id="KW-0472">Membrane</keyword>
<dbReference type="Pfam" id="PF01049">
    <property type="entry name" value="CADH_Y-type_LIR"/>
    <property type="match status" value="1"/>
</dbReference>
<feature type="compositionally biased region" description="Basic and acidic residues" evidence="11">
    <location>
        <begin position="1627"/>
        <end position="1651"/>
    </location>
</feature>
<dbReference type="GO" id="GO:0007043">
    <property type="term" value="P:cell-cell junction assembly"/>
    <property type="evidence" value="ECO:0007669"/>
    <property type="project" value="TreeGrafter"/>
</dbReference>
<evidence type="ECO:0000259" key="13">
    <source>
        <dbReference type="PROSITE" id="PS50268"/>
    </source>
</evidence>
<dbReference type="RefSeq" id="XP_031415533.1">
    <property type="nucleotide sequence ID" value="XM_031559673.2"/>
</dbReference>
<feature type="domain" description="Cadherin" evidence="13">
    <location>
        <begin position="560"/>
        <end position="640"/>
    </location>
</feature>
<feature type="compositionally biased region" description="Basic and acidic residues" evidence="11">
    <location>
        <begin position="406"/>
        <end position="427"/>
    </location>
</feature>
<dbReference type="GO" id="GO:0002009">
    <property type="term" value="P:morphogenesis of an epithelium"/>
    <property type="evidence" value="ECO:0007669"/>
    <property type="project" value="UniProtKB-ARBA"/>
</dbReference>
<dbReference type="PANTHER" id="PTHR24027">
    <property type="entry name" value="CADHERIN-23"/>
    <property type="match status" value="1"/>
</dbReference>
<feature type="signal peptide" evidence="12">
    <location>
        <begin position="1"/>
        <end position="23"/>
    </location>
</feature>
<dbReference type="FunFam" id="2.60.40.60:FF:000017">
    <property type="entry name" value="Cadherin 24"/>
    <property type="match status" value="1"/>
</dbReference>
<dbReference type="GeneID" id="105906907"/>
<feature type="compositionally biased region" description="Gly residues" evidence="11">
    <location>
        <begin position="1287"/>
        <end position="1296"/>
    </location>
</feature>
<feature type="compositionally biased region" description="Basic and acidic residues" evidence="11">
    <location>
        <begin position="1658"/>
        <end position="1668"/>
    </location>
</feature>
<dbReference type="FunFam" id="2.60.40.60:FF:000008">
    <property type="entry name" value="Cadherin 24"/>
    <property type="match status" value="1"/>
</dbReference>
<dbReference type="InterPro" id="IPR002126">
    <property type="entry name" value="Cadherin-like_dom"/>
</dbReference>
<dbReference type="GO" id="GO:0044331">
    <property type="term" value="P:cell-cell adhesion mediated by cadherin"/>
    <property type="evidence" value="ECO:0007669"/>
    <property type="project" value="TreeGrafter"/>
</dbReference>
<dbReference type="SMART" id="SM00112">
    <property type="entry name" value="CA"/>
    <property type="match status" value="5"/>
</dbReference>
<feature type="compositionally biased region" description="Low complexity" evidence="11">
    <location>
        <begin position="1332"/>
        <end position="1345"/>
    </location>
</feature>
<dbReference type="PROSITE" id="PS50268">
    <property type="entry name" value="CADHERIN_2"/>
    <property type="match status" value="5"/>
</dbReference>
<keyword evidence="12" id="KW-0732">Signal</keyword>
<dbReference type="SUPFAM" id="SSF49313">
    <property type="entry name" value="Cadherin-like"/>
    <property type="match status" value="5"/>
</dbReference>
<dbReference type="GO" id="GO:0016477">
    <property type="term" value="P:cell migration"/>
    <property type="evidence" value="ECO:0007669"/>
    <property type="project" value="TreeGrafter"/>
</dbReference>